<protein>
    <recommendedName>
        <fullName evidence="2">ER-bound oxygenase mpaB/mpaB'/Rubber oxygenase catalytic domain-containing protein</fullName>
    </recommendedName>
</protein>
<accession>A0AA38NCV5</accession>
<dbReference type="InterPro" id="IPR018713">
    <property type="entry name" value="MPAB/Lcp_cat_dom"/>
</dbReference>
<comment type="caution">
    <text evidence="3">The sequence shown here is derived from an EMBL/GenBank/DDBJ whole genome shotgun (WGS) entry which is preliminary data.</text>
</comment>
<sequence length="437" mass="49916">MQIVIGLLIASISVYLFTVQALRWRRYTAVHRKFGHKHQSGLLTPEDAQEILRVSSLYDMPTLMNYALAFALFKTYAIPSISKILSNTKELKSAQSISKRYADTEILISTWVFCPISGKSSAVVQPSNTSRQSFGNTADTQKAGATAERGEVDDPRAMIALARVNWLHSKYSITNDDYLYTLALFAFEPPKWARLYGWRALSPMEEEAFYIFWVEIGQRMGIRDIPETIKEFRTWVVEYEAKTMVPAQTNHDVATYTTEELLHVVPESFGLKKFFRRLTVCALEENVRIAMIQPKQPTYLHFILRTVLYSVAFVQRYLCLPRSDSNHGAAIDISLPEDAAIPACPLPSSKLYRMHPKWFQARPWYKPEPRTFSGRIRDWVAFKIGLYDALPGPRLKSEGYRLEEMGPAKYEKSGNEEAIGMAGEFYGCPISVPFSRR</sequence>
<organism evidence="3 4">
    <name type="scientific">Lentinula aff. detonsa</name>
    <dbReference type="NCBI Taxonomy" id="2804958"/>
    <lineage>
        <taxon>Eukaryota</taxon>
        <taxon>Fungi</taxon>
        <taxon>Dikarya</taxon>
        <taxon>Basidiomycota</taxon>
        <taxon>Agaricomycotina</taxon>
        <taxon>Agaricomycetes</taxon>
        <taxon>Agaricomycetidae</taxon>
        <taxon>Agaricales</taxon>
        <taxon>Marasmiineae</taxon>
        <taxon>Omphalotaceae</taxon>
        <taxon>Lentinula</taxon>
    </lineage>
</organism>
<evidence type="ECO:0000313" key="3">
    <source>
        <dbReference type="EMBL" id="KAJ3785191.1"/>
    </source>
</evidence>
<proteinExistence type="predicted"/>
<dbReference type="EMBL" id="MU793350">
    <property type="protein sequence ID" value="KAJ3785191.1"/>
    <property type="molecule type" value="Genomic_DNA"/>
</dbReference>
<name>A0AA38NCV5_9AGAR</name>
<dbReference type="InterPro" id="IPR046366">
    <property type="entry name" value="MPAB"/>
</dbReference>
<feature type="domain" description="ER-bound oxygenase mpaB/mpaB'/Rubber oxygenase catalytic" evidence="2">
    <location>
        <begin position="170"/>
        <end position="291"/>
    </location>
</feature>
<evidence type="ECO:0000259" key="2">
    <source>
        <dbReference type="Pfam" id="PF09995"/>
    </source>
</evidence>
<reference evidence="3" key="1">
    <citation type="submission" date="2022-08" db="EMBL/GenBank/DDBJ databases">
        <authorList>
            <consortium name="DOE Joint Genome Institute"/>
            <person name="Min B."/>
            <person name="Riley R."/>
            <person name="Sierra-Patev S."/>
            <person name="Naranjo-Ortiz M."/>
            <person name="Looney B."/>
            <person name="Konkel Z."/>
            <person name="Slot J.C."/>
            <person name="Sakamoto Y."/>
            <person name="Steenwyk J.L."/>
            <person name="Rokas A."/>
            <person name="Carro J."/>
            <person name="Camarero S."/>
            <person name="Ferreira P."/>
            <person name="Molpeceres G."/>
            <person name="Ruiz-Duenas F.J."/>
            <person name="Serrano A."/>
            <person name="Henrissat B."/>
            <person name="Drula E."/>
            <person name="Hughes K.W."/>
            <person name="Mata J.L."/>
            <person name="Ishikawa N.K."/>
            <person name="Vargas-Isla R."/>
            <person name="Ushijima S."/>
            <person name="Smith C.A."/>
            <person name="Ahrendt S."/>
            <person name="Andreopoulos W."/>
            <person name="He G."/>
            <person name="Labutti K."/>
            <person name="Lipzen A."/>
            <person name="Ng V."/>
            <person name="Sandor L."/>
            <person name="Barry K."/>
            <person name="Martinez A.T."/>
            <person name="Xiao Y."/>
            <person name="Gibbons J.G."/>
            <person name="Terashima K."/>
            <person name="Hibbett D.S."/>
            <person name="Grigoriev I.V."/>
        </authorList>
    </citation>
    <scope>NUCLEOTIDE SEQUENCE</scope>
    <source>
        <strain evidence="3">TFB10291</strain>
    </source>
</reference>
<evidence type="ECO:0000313" key="4">
    <source>
        <dbReference type="Proteomes" id="UP001163798"/>
    </source>
</evidence>
<dbReference type="PANTHER" id="PTHR36124">
    <property type="match status" value="1"/>
</dbReference>
<feature type="region of interest" description="Disordered" evidence="1">
    <location>
        <begin position="123"/>
        <end position="149"/>
    </location>
</feature>
<evidence type="ECO:0000256" key="1">
    <source>
        <dbReference type="SAM" id="MobiDB-lite"/>
    </source>
</evidence>
<dbReference type="Proteomes" id="UP001163798">
    <property type="component" value="Unassembled WGS sequence"/>
</dbReference>
<keyword evidence="4" id="KW-1185">Reference proteome</keyword>
<gene>
    <name evidence="3" type="ORF">GGU10DRAFT_292722</name>
</gene>
<dbReference type="PANTHER" id="PTHR36124:SF1">
    <property type="entry name" value="ER-BOUND OXYGENASE MPAB_MPAB'_RUBBER OXYGENASE CATALYTIC DOMAIN-CONTAINING PROTEIN"/>
    <property type="match status" value="1"/>
</dbReference>
<feature type="compositionally biased region" description="Polar residues" evidence="1">
    <location>
        <begin position="123"/>
        <end position="140"/>
    </location>
</feature>
<dbReference type="Pfam" id="PF09995">
    <property type="entry name" value="MPAB_Lcp_cat"/>
    <property type="match status" value="1"/>
</dbReference>
<dbReference type="GO" id="GO:0016491">
    <property type="term" value="F:oxidoreductase activity"/>
    <property type="evidence" value="ECO:0007669"/>
    <property type="project" value="InterPro"/>
</dbReference>
<dbReference type="AlphaFoldDB" id="A0AA38NCV5"/>